<evidence type="ECO:0000256" key="1">
    <source>
        <dbReference type="ARBA" id="ARBA00005695"/>
    </source>
</evidence>
<feature type="domain" description="Solute-binding protein family 5" evidence="4">
    <location>
        <begin position="2"/>
        <end position="299"/>
    </location>
</feature>
<evidence type="ECO:0000313" key="5">
    <source>
        <dbReference type="EMBL" id="GAH53609.1"/>
    </source>
</evidence>
<evidence type="ECO:0000256" key="3">
    <source>
        <dbReference type="ARBA" id="ARBA00022729"/>
    </source>
</evidence>
<dbReference type="InterPro" id="IPR039424">
    <property type="entry name" value="SBP_5"/>
</dbReference>
<dbReference type="PANTHER" id="PTHR30290:SF9">
    <property type="entry name" value="OLIGOPEPTIDE-BINDING PROTEIN APPA"/>
    <property type="match status" value="1"/>
</dbReference>
<gene>
    <name evidence="5" type="ORF">S03H2_28020</name>
</gene>
<name>X1HIG0_9ZZZZ</name>
<keyword evidence="2" id="KW-0813">Transport</keyword>
<dbReference type="Pfam" id="PF00496">
    <property type="entry name" value="SBP_bac_5"/>
    <property type="match status" value="1"/>
</dbReference>
<dbReference type="SUPFAM" id="SSF53850">
    <property type="entry name" value="Periplasmic binding protein-like II"/>
    <property type="match status" value="1"/>
</dbReference>
<evidence type="ECO:0000256" key="2">
    <source>
        <dbReference type="ARBA" id="ARBA00022448"/>
    </source>
</evidence>
<dbReference type="Gene3D" id="3.10.105.10">
    <property type="entry name" value="Dipeptide-binding Protein, Domain 3"/>
    <property type="match status" value="1"/>
</dbReference>
<proteinExistence type="inferred from homology"/>
<dbReference type="Gene3D" id="3.40.190.10">
    <property type="entry name" value="Periplasmic binding protein-like II"/>
    <property type="match status" value="1"/>
</dbReference>
<dbReference type="AlphaFoldDB" id="X1HIG0"/>
<organism evidence="5">
    <name type="scientific">marine sediment metagenome</name>
    <dbReference type="NCBI Taxonomy" id="412755"/>
    <lineage>
        <taxon>unclassified sequences</taxon>
        <taxon>metagenomes</taxon>
        <taxon>ecological metagenomes</taxon>
    </lineage>
</organism>
<dbReference type="InterPro" id="IPR000914">
    <property type="entry name" value="SBP_5_dom"/>
</dbReference>
<accession>X1HIG0</accession>
<evidence type="ECO:0000259" key="4">
    <source>
        <dbReference type="Pfam" id="PF00496"/>
    </source>
</evidence>
<dbReference type="PANTHER" id="PTHR30290">
    <property type="entry name" value="PERIPLASMIC BINDING COMPONENT OF ABC TRANSPORTER"/>
    <property type="match status" value="1"/>
</dbReference>
<keyword evidence="3" id="KW-0732">Signal</keyword>
<dbReference type="GO" id="GO:0015833">
    <property type="term" value="P:peptide transport"/>
    <property type="evidence" value="ECO:0007669"/>
    <property type="project" value="TreeGrafter"/>
</dbReference>
<protein>
    <recommendedName>
        <fullName evidence="4">Solute-binding protein family 5 domain-containing protein</fullName>
    </recommendedName>
</protein>
<reference evidence="5" key="1">
    <citation type="journal article" date="2014" name="Front. Microbiol.">
        <title>High frequency of phylogenetically diverse reductive dehalogenase-homologous genes in deep subseafloor sedimentary metagenomes.</title>
        <authorList>
            <person name="Kawai M."/>
            <person name="Futagami T."/>
            <person name="Toyoda A."/>
            <person name="Takaki Y."/>
            <person name="Nishi S."/>
            <person name="Hori S."/>
            <person name="Arai W."/>
            <person name="Tsubouchi T."/>
            <person name="Morono Y."/>
            <person name="Uchiyama I."/>
            <person name="Ito T."/>
            <person name="Fujiyama A."/>
            <person name="Inagaki F."/>
            <person name="Takami H."/>
        </authorList>
    </citation>
    <scope>NUCLEOTIDE SEQUENCE</scope>
    <source>
        <strain evidence="5">Expedition CK06-06</strain>
    </source>
</reference>
<feature type="non-terminal residue" evidence="5">
    <location>
        <position position="302"/>
    </location>
</feature>
<feature type="non-terminal residue" evidence="5">
    <location>
        <position position="1"/>
    </location>
</feature>
<dbReference type="EMBL" id="BARU01016872">
    <property type="protein sequence ID" value="GAH53609.1"/>
    <property type="molecule type" value="Genomic_DNA"/>
</dbReference>
<dbReference type="GO" id="GO:1904680">
    <property type="term" value="F:peptide transmembrane transporter activity"/>
    <property type="evidence" value="ECO:0007669"/>
    <property type="project" value="TreeGrafter"/>
</dbReference>
<sequence length="302" mass="34617">TKYWTPDEGKTWIFELVQNAKWHDGVPFTSADVKFHFEVLANWTYPETKISLIFDEGVKTDHYVEKITTPDDYTVVFHLYNATAFEDWYGGHYFYGMSLPKHLFEGVDIGLNDYPSILHPIGTGPYKFVKHVADAYIEFERFEDYWGDRPYVDTIIEKLYPTPEAAVIALEAGELDYIHDAIYVPPVEINRLNDLEEFDGLGAPTCNIFKLGFNLHPENLAKIPELGDAKLRRALSYAIDRESIVEHVFLGMTHVNSAMYATPQTTITAPDLVHHAFDPEKAKKMLDDAGYTVKADGWRRKI</sequence>
<comment type="caution">
    <text evidence="5">The sequence shown here is derived from an EMBL/GenBank/DDBJ whole genome shotgun (WGS) entry which is preliminary data.</text>
</comment>
<comment type="similarity">
    <text evidence="1">Belongs to the bacterial solute-binding protein 5 family.</text>
</comment>
<dbReference type="Gene3D" id="3.90.76.10">
    <property type="entry name" value="Dipeptide-binding Protein, Domain 1"/>
    <property type="match status" value="1"/>
</dbReference>